<proteinExistence type="predicted"/>
<gene>
    <name evidence="1" type="ORF">A9255_00670</name>
</gene>
<sequence>MEKLNLTIAIVHHLLEKGDKKQAMDWMEGLLDWTGEDLLSEAENNACDLNGWVNKRMENEVSITKALEIFRAEMPDIEIIRKSWIESTEKLAEYENMEPVGFTNEVELEYVKNRQHGFIQVERFEKPLLPIPLYRHPNK</sequence>
<keyword evidence="2" id="KW-1185">Reference proteome</keyword>
<reference evidence="1 2" key="1">
    <citation type="submission" date="2016-06" db="EMBL/GenBank/DDBJ databases">
        <title>Bacterial characters and pathogenicity of Xenorhabdus hominickii from an entomopathogenic nematode, Steinernema monticolum.</title>
        <authorList>
            <person name="Park Y."/>
            <person name="Kim Y."/>
        </authorList>
    </citation>
    <scope>NUCLEOTIDE SEQUENCE [LARGE SCALE GENOMIC DNA]</scope>
    <source>
        <strain evidence="1 2">ANU1</strain>
    </source>
</reference>
<dbReference type="Proteomes" id="UP000094600">
    <property type="component" value="Chromosome"/>
</dbReference>
<dbReference type="RefSeq" id="WP_069315029.1">
    <property type="nucleotide sequence ID" value="NZ_CP016176.1"/>
</dbReference>
<dbReference type="EMBL" id="CP016176">
    <property type="protein sequence ID" value="AOM39258.1"/>
    <property type="molecule type" value="Genomic_DNA"/>
</dbReference>
<organism evidence="1 2">
    <name type="scientific">Xenorhabdus hominickii</name>
    <dbReference type="NCBI Taxonomy" id="351679"/>
    <lineage>
        <taxon>Bacteria</taxon>
        <taxon>Pseudomonadati</taxon>
        <taxon>Pseudomonadota</taxon>
        <taxon>Gammaproteobacteria</taxon>
        <taxon>Enterobacterales</taxon>
        <taxon>Morganellaceae</taxon>
        <taxon>Xenorhabdus</taxon>
    </lineage>
</organism>
<accession>A0ABM6DN26</accession>
<protein>
    <submittedName>
        <fullName evidence="1">Uncharacterized protein</fullName>
    </submittedName>
</protein>
<evidence type="ECO:0000313" key="1">
    <source>
        <dbReference type="EMBL" id="AOM39258.1"/>
    </source>
</evidence>
<evidence type="ECO:0000313" key="2">
    <source>
        <dbReference type="Proteomes" id="UP000094600"/>
    </source>
</evidence>
<name>A0ABM6DN26_XENHO</name>